<organism evidence="6 7">
    <name type="scientific">Aquimarina atlantica</name>
    <dbReference type="NCBI Taxonomy" id="1317122"/>
    <lineage>
        <taxon>Bacteria</taxon>
        <taxon>Pseudomonadati</taxon>
        <taxon>Bacteroidota</taxon>
        <taxon>Flavobacteriia</taxon>
        <taxon>Flavobacteriales</taxon>
        <taxon>Flavobacteriaceae</taxon>
        <taxon>Aquimarina</taxon>
    </lineage>
</organism>
<dbReference type="PANTHER" id="PTHR43280:SF29">
    <property type="entry name" value="ARAC-FAMILY TRANSCRIPTIONAL REGULATOR"/>
    <property type="match status" value="1"/>
</dbReference>
<dbReference type="SMART" id="SM00342">
    <property type="entry name" value="HTH_ARAC"/>
    <property type="match status" value="1"/>
</dbReference>
<feature type="transmembrane region" description="Helical" evidence="4">
    <location>
        <begin position="32"/>
        <end position="53"/>
    </location>
</feature>
<feature type="transmembrane region" description="Helical" evidence="4">
    <location>
        <begin position="6"/>
        <end position="25"/>
    </location>
</feature>
<feature type="transmembrane region" description="Helical" evidence="4">
    <location>
        <begin position="205"/>
        <end position="229"/>
    </location>
</feature>
<feature type="domain" description="HTH araC/xylS-type" evidence="5">
    <location>
        <begin position="248"/>
        <end position="356"/>
    </location>
</feature>
<dbReference type="InterPro" id="IPR009057">
    <property type="entry name" value="Homeodomain-like_sf"/>
</dbReference>
<evidence type="ECO:0000256" key="2">
    <source>
        <dbReference type="ARBA" id="ARBA00023125"/>
    </source>
</evidence>
<keyword evidence="7" id="KW-1185">Reference proteome</keyword>
<accession>A0A023BMX7</accession>
<proteinExistence type="predicted"/>
<feature type="transmembrane region" description="Helical" evidence="4">
    <location>
        <begin position="169"/>
        <end position="193"/>
    </location>
</feature>
<dbReference type="InterPro" id="IPR018060">
    <property type="entry name" value="HTH_AraC"/>
</dbReference>
<keyword evidence="4" id="KW-0812">Transmembrane</keyword>
<keyword evidence="4" id="KW-0472">Membrane</keyword>
<dbReference type="SUPFAM" id="SSF46689">
    <property type="entry name" value="Homeodomain-like"/>
    <property type="match status" value="1"/>
</dbReference>
<sequence>MDTIFLFFLVLGVQSLIVALILLFYKSKKQKVNRYLGFFFIFLSIELFSYVLMRNTDQYIASYNPFRFNFLNIILIYFYAVETAGIEIKNKYRYYIPGILEFLILSLIFVKVNNTPDLVYSRNTIIFLYSYIISCSAFIAYMCIRILFVIKNHTTFLPFFYTDTRYKSLLWLKIFCIIFIIYHIMALASVLVLSEYKYMTTISDGLSLLLLYYFTIGSLIQINIVNITSKSEVELSKRRREENKEIYKRVTKAIEQCMIEEKAFLDPDMTLKTFAKRVGEPSRLISKTINEMEYKNFNLYLNHYRVEEFKTLIESEKYQKYSNTALAKEAGFNSRASFYKNFKDIVGISPSDYFESLNQDTI</sequence>
<keyword evidence="4" id="KW-1133">Transmembrane helix</keyword>
<name>A0A023BMX7_9FLAO</name>
<dbReference type="STRING" id="1317122.ATO12_07905"/>
<keyword evidence="2" id="KW-0238">DNA-binding</keyword>
<dbReference type="PROSITE" id="PS01124">
    <property type="entry name" value="HTH_ARAC_FAMILY_2"/>
    <property type="match status" value="1"/>
</dbReference>
<dbReference type="OrthoDB" id="5492415at2"/>
<evidence type="ECO:0000259" key="5">
    <source>
        <dbReference type="PROSITE" id="PS01124"/>
    </source>
</evidence>
<feature type="transmembrane region" description="Helical" evidence="4">
    <location>
        <begin position="124"/>
        <end position="148"/>
    </location>
</feature>
<dbReference type="GO" id="GO:0043565">
    <property type="term" value="F:sequence-specific DNA binding"/>
    <property type="evidence" value="ECO:0007669"/>
    <property type="project" value="InterPro"/>
</dbReference>
<evidence type="ECO:0000313" key="6">
    <source>
        <dbReference type="EMBL" id="EZH71420.1"/>
    </source>
</evidence>
<keyword evidence="3" id="KW-0804">Transcription</keyword>
<feature type="transmembrane region" description="Helical" evidence="4">
    <location>
        <begin position="92"/>
        <end position="112"/>
    </location>
</feature>
<evidence type="ECO:0000256" key="1">
    <source>
        <dbReference type="ARBA" id="ARBA00023015"/>
    </source>
</evidence>
<evidence type="ECO:0000256" key="3">
    <source>
        <dbReference type="ARBA" id="ARBA00023163"/>
    </source>
</evidence>
<evidence type="ECO:0000256" key="4">
    <source>
        <dbReference type="SAM" id="Phobius"/>
    </source>
</evidence>
<comment type="caution">
    <text evidence="6">The sequence shown here is derived from an EMBL/GenBank/DDBJ whole genome shotgun (WGS) entry which is preliminary data.</text>
</comment>
<feature type="transmembrane region" description="Helical" evidence="4">
    <location>
        <begin position="59"/>
        <end position="80"/>
    </location>
</feature>
<dbReference type="EMBL" id="AQRA01000017">
    <property type="protein sequence ID" value="EZH71420.1"/>
    <property type="molecule type" value="Genomic_DNA"/>
</dbReference>
<dbReference type="PANTHER" id="PTHR43280">
    <property type="entry name" value="ARAC-FAMILY TRANSCRIPTIONAL REGULATOR"/>
    <property type="match status" value="1"/>
</dbReference>
<dbReference type="Gene3D" id="1.10.10.60">
    <property type="entry name" value="Homeodomain-like"/>
    <property type="match status" value="1"/>
</dbReference>
<dbReference type="Proteomes" id="UP000023541">
    <property type="component" value="Unassembled WGS sequence"/>
</dbReference>
<protein>
    <recommendedName>
        <fullName evidence="5">HTH araC/xylS-type domain-containing protein</fullName>
    </recommendedName>
</protein>
<gene>
    <name evidence="6" type="ORF">ATO12_07905</name>
</gene>
<dbReference type="AlphaFoldDB" id="A0A023BMX7"/>
<dbReference type="GO" id="GO:0003700">
    <property type="term" value="F:DNA-binding transcription factor activity"/>
    <property type="evidence" value="ECO:0007669"/>
    <property type="project" value="InterPro"/>
</dbReference>
<dbReference type="Pfam" id="PF12833">
    <property type="entry name" value="HTH_18"/>
    <property type="match status" value="1"/>
</dbReference>
<reference evidence="6 7" key="1">
    <citation type="submission" date="2014-04" db="EMBL/GenBank/DDBJ databases">
        <title>Aquimarina sp. 22II-S11-z7 Genome Sequencing.</title>
        <authorList>
            <person name="Lai Q."/>
        </authorList>
    </citation>
    <scope>NUCLEOTIDE SEQUENCE [LARGE SCALE GENOMIC DNA]</scope>
    <source>
        <strain evidence="6 7">22II-S11-z7</strain>
    </source>
</reference>
<keyword evidence="1" id="KW-0805">Transcription regulation</keyword>
<evidence type="ECO:0000313" key="7">
    <source>
        <dbReference type="Proteomes" id="UP000023541"/>
    </source>
</evidence>
<dbReference type="eggNOG" id="COG2207">
    <property type="taxonomic scope" value="Bacteria"/>
</dbReference>